<dbReference type="RefSeq" id="WP_051544458.1">
    <property type="nucleotide sequence ID" value="NZ_CAAAIT010000004.1"/>
</dbReference>
<dbReference type="Gene3D" id="3.40.50.300">
    <property type="entry name" value="P-loop containing nucleotide triphosphate hydrolases"/>
    <property type="match status" value="1"/>
</dbReference>
<proteinExistence type="predicted"/>
<evidence type="ECO:0000313" key="3">
    <source>
        <dbReference type="Proteomes" id="UP000054921"/>
    </source>
</evidence>
<dbReference type="AlphaFoldDB" id="A0A0W0SGS6"/>
<dbReference type="PATRIC" id="fig|28084.5.peg.317"/>
<evidence type="ECO:0000313" key="4">
    <source>
        <dbReference type="Proteomes" id="UP000277577"/>
    </source>
</evidence>
<dbReference type="Proteomes" id="UP000277577">
    <property type="component" value="Chromosome"/>
</dbReference>
<reference evidence="1 3" key="1">
    <citation type="submission" date="2015-11" db="EMBL/GenBank/DDBJ databases">
        <title>Genomic analysis of 38 Legionella species identifies large and diverse effector repertoires.</title>
        <authorList>
            <person name="Burstein D."/>
            <person name="Amaro F."/>
            <person name="Zusman T."/>
            <person name="Lifshitz Z."/>
            <person name="Cohen O."/>
            <person name="Gilbert J.A."/>
            <person name="Pupko T."/>
            <person name="Shuman H.A."/>
            <person name="Segal G."/>
        </authorList>
    </citation>
    <scope>NUCLEOTIDE SEQUENCE [LARGE SCALE GENOMIC DNA]</scope>
    <source>
        <strain evidence="1 3">ORW</strain>
    </source>
</reference>
<dbReference type="InterPro" id="IPR027417">
    <property type="entry name" value="P-loop_NTPase"/>
</dbReference>
<dbReference type="OrthoDB" id="5296079at2"/>
<evidence type="ECO:0000313" key="2">
    <source>
        <dbReference type="EMBL" id="VEB35260.1"/>
    </source>
</evidence>
<protein>
    <recommendedName>
        <fullName evidence="5">Shikimate kinase</fullName>
    </recommendedName>
</protein>
<organism evidence="1 3">
    <name type="scientific">Legionella cherrii</name>
    <dbReference type="NCBI Taxonomy" id="28084"/>
    <lineage>
        <taxon>Bacteria</taxon>
        <taxon>Pseudomonadati</taxon>
        <taxon>Pseudomonadota</taxon>
        <taxon>Gammaproteobacteria</taxon>
        <taxon>Legionellales</taxon>
        <taxon>Legionellaceae</taxon>
        <taxon>Legionella</taxon>
    </lineage>
</organism>
<sequence>MTRIYIFGPSCSGKSTLSIELKNIFGDECEYIDRDDLIEQKICPEEMADLTVDEIVKDIEKTVIVDSQIPWREKKDGELFFLLFPPLQILLARNEKRNENLNRARSRSEICKQFVIETYEALDKISKEQFDAVFDSSYVTIYEIADEIVQIIQNKKRISNII</sequence>
<accession>A0A0W0SGS6</accession>
<reference evidence="2 4" key="2">
    <citation type="submission" date="2018-12" db="EMBL/GenBank/DDBJ databases">
        <authorList>
            <consortium name="Pathogen Informatics"/>
        </authorList>
    </citation>
    <scope>NUCLEOTIDE SEQUENCE [LARGE SCALE GENOMIC DNA]</scope>
    <source>
        <strain evidence="2 4">NCTC11976</strain>
    </source>
</reference>
<evidence type="ECO:0000313" key="1">
    <source>
        <dbReference type="EMBL" id="KTC82615.1"/>
    </source>
</evidence>
<dbReference type="EMBL" id="LR134173">
    <property type="protein sequence ID" value="VEB35260.1"/>
    <property type="molecule type" value="Genomic_DNA"/>
</dbReference>
<dbReference type="SUPFAM" id="SSF52540">
    <property type="entry name" value="P-loop containing nucleoside triphosphate hydrolases"/>
    <property type="match status" value="1"/>
</dbReference>
<evidence type="ECO:0008006" key="5">
    <source>
        <dbReference type="Google" id="ProtNLM"/>
    </source>
</evidence>
<name>A0A0W0SGS6_9GAMM</name>
<keyword evidence="4" id="KW-1185">Reference proteome</keyword>
<gene>
    <name evidence="1" type="ORF">Lche_0295</name>
    <name evidence="2" type="ORF">NCTC11976_01265</name>
</gene>
<dbReference type="Proteomes" id="UP000054921">
    <property type="component" value="Unassembled WGS sequence"/>
</dbReference>
<dbReference type="EMBL" id="LNXW01000008">
    <property type="protein sequence ID" value="KTC82615.1"/>
    <property type="molecule type" value="Genomic_DNA"/>
</dbReference>